<dbReference type="EMBL" id="SLWX01000023">
    <property type="protein sequence ID" value="TCO71073.1"/>
    <property type="molecule type" value="Genomic_DNA"/>
</dbReference>
<name>A0A4R2KC62_9GAMM</name>
<dbReference type="InterPro" id="IPR050275">
    <property type="entry name" value="PGM_Phosphatase"/>
</dbReference>
<sequence>MSSIPLYLVRHGEAEAHWGQSADPGLSKLGHRQADDCARELAPRLGPGTALFSSPLARALQTAEPLARRMGVDVSVSESFREIPAPVPLSERRDWLRGFMREAWTGQPDSLLNWRQRLLEALHATSTPSVIFTHFLVINAVVGHSQGSERTLSFWPDNASVTEIQLADGQLTLRALGRAMETVVN</sequence>
<keyword evidence="2" id="KW-1185">Reference proteome</keyword>
<dbReference type="Gene3D" id="3.40.50.1240">
    <property type="entry name" value="Phosphoglycerate mutase-like"/>
    <property type="match status" value="1"/>
</dbReference>
<gene>
    <name evidence="1" type="ORF">EV688_1235</name>
</gene>
<dbReference type="InterPro" id="IPR029033">
    <property type="entry name" value="His_PPase_superfam"/>
</dbReference>
<organism evidence="1 2">
    <name type="scientific">Chromatocurvus halotolerans</name>
    <dbReference type="NCBI Taxonomy" id="1132028"/>
    <lineage>
        <taxon>Bacteria</taxon>
        <taxon>Pseudomonadati</taxon>
        <taxon>Pseudomonadota</taxon>
        <taxon>Gammaproteobacteria</taxon>
        <taxon>Cellvibrionales</taxon>
        <taxon>Halieaceae</taxon>
        <taxon>Chromatocurvus</taxon>
    </lineage>
</organism>
<evidence type="ECO:0000313" key="1">
    <source>
        <dbReference type="EMBL" id="TCO71073.1"/>
    </source>
</evidence>
<dbReference type="Proteomes" id="UP000294980">
    <property type="component" value="Unassembled WGS sequence"/>
</dbReference>
<dbReference type="GO" id="GO:0016791">
    <property type="term" value="F:phosphatase activity"/>
    <property type="evidence" value="ECO:0007669"/>
    <property type="project" value="TreeGrafter"/>
</dbReference>
<dbReference type="RefSeq" id="WP_117319568.1">
    <property type="nucleotide sequence ID" value="NZ_QQSW01000030.1"/>
</dbReference>
<dbReference type="InterPro" id="IPR013078">
    <property type="entry name" value="His_Pase_superF_clade-1"/>
</dbReference>
<dbReference type="CDD" id="cd07067">
    <property type="entry name" value="HP_PGM_like"/>
    <property type="match status" value="1"/>
</dbReference>
<protein>
    <submittedName>
        <fullName evidence="1">Putative phosphoglycerate mutase</fullName>
    </submittedName>
</protein>
<dbReference type="PANTHER" id="PTHR48100">
    <property type="entry name" value="BROAD-SPECIFICITY PHOSPHATASE YOR283W-RELATED"/>
    <property type="match status" value="1"/>
</dbReference>
<dbReference type="GO" id="GO:0005737">
    <property type="term" value="C:cytoplasm"/>
    <property type="evidence" value="ECO:0007669"/>
    <property type="project" value="TreeGrafter"/>
</dbReference>
<dbReference type="Pfam" id="PF00300">
    <property type="entry name" value="His_Phos_1"/>
    <property type="match status" value="1"/>
</dbReference>
<reference evidence="1 2" key="1">
    <citation type="submission" date="2019-03" db="EMBL/GenBank/DDBJ databases">
        <title>Genomic Encyclopedia of Type Strains, Phase IV (KMG-IV): sequencing the most valuable type-strain genomes for metagenomic binning, comparative biology and taxonomic classification.</title>
        <authorList>
            <person name="Goeker M."/>
        </authorList>
    </citation>
    <scope>NUCLEOTIDE SEQUENCE [LARGE SCALE GENOMIC DNA]</scope>
    <source>
        <strain evidence="1 2">DSM 23344</strain>
    </source>
</reference>
<dbReference type="PANTHER" id="PTHR48100:SF1">
    <property type="entry name" value="HISTIDINE PHOSPHATASE FAMILY PROTEIN-RELATED"/>
    <property type="match status" value="1"/>
</dbReference>
<proteinExistence type="predicted"/>
<dbReference type="SMART" id="SM00855">
    <property type="entry name" value="PGAM"/>
    <property type="match status" value="1"/>
</dbReference>
<comment type="caution">
    <text evidence="1">The sequence shown here is derived from an EMBL/GenBank/DDBJ whole genome shotgun (WGS) entry which is preliminary data.</text>
</comment>
<evidence type="ECO:0000313" key="2">
    <source>
        <dbReference type="Proteomes" id="UP000294980"/>
    </source>
</evidence>
<accession>A0A4R2KC62</accession>
<dbReference type="SUPFAM" id="SSF53254">
    <property type="entry name" value="Phosphoglycerate mutase-like"/>
    <property type="match status" value="1"/>
</dbReference>
<dbReference type="AlphaFoldDB" id="A0A4R2KC62"/>
<dbReference type="OrthoDB" id="5729189at2"/>